<dbReference type="EMBL" id="CP033969">
    <property type="protein sequence ID" value="AZG14169.1"/>
    <property type="molecule type" value="Genomic_DNA"/>
</dbReference>
<name>A0A3G8H1J6_9BURK</name>
<gene>
    <name evidence="1" type="ORF">EHF44_12405</name>
</gene>
<evidence type="ECO:0008006" key="3">
    <source>
        <dbReference type="Google" id="ProtNLM"/>
    </source>
</evidence>
<proteinExistence type="predicted"/>
<accession>A0A3G8H1J6</accession>
<dbReference type="KEGG" id="cpau:EHF44_12405"/>
<dbReference type="Proteomes" id="UP000270411">
    <property type="component" value="Chromosome 1"/>
</dbReference>
<evidence type="ECO:0000313" key="2">
    <source>
        <dbReference type="Proteomes" id="UP000270411"/>
    </source>
</evidence>
<sequence>MAIIFDIGIESGASQWYGVIAITNIRHTSGAPVSIDRFLGLKFHAPVAVQPTDFNVQLQSWMATEAETANSRIDAQTWDVEAKVNFASAHTFAPQDTIKIGINGDMTGQAGQAYLASFALAADALPDTSGTVRVQAATAPDTALYSAAQTLTFTQGSQVHVETVSPGTVTPLALPAGTYTVTADPLHNDISTVIAQATVHPQTVTVSPGGTTAVVVTYADAQYYSRLNIAIDEIPVLADEQANVSIVARHTGETILAFPMPVPGIMPLGGLPQAGPVDIGIAPIALNNVRYTFPTKVRNLGDSIENVLFSASEMQSAAVDTTGYVTLPILVTSDVTVGTPLDVRLVADGMTYHQSFPIMAGSHDHQFAVPVGPGRYDVQIPDFIMDGVVYNVRAEDSVHVAANGTTRLAVSVSRGANLKVRGFPDFLSFGGCADLTPGNAADFVAARASSVFKYAGFDGAGDANVYLESDNQTTATILLARDVEQQIGGNHRVLPVIVSYTCNLSLGDTPTQLANKQGLAHSFANLILSLNLSNQHIDADHPVPAGYVVNPDFLGACQQGGFGPEYAMPVREPLRMALDHWNVQAAIPASITENVRGYVAAVNWLIRTVAPAVSFGWQVNLWGVGASEWIYASGDEPVQNARATAAFIDAMGVHDGPYAPDFLAVDRYEADDFTIRSYANGYCYWTHEWSRFFDFCAELSRALRFPIMPWQIPASHAPSVSDPVNDNFDTQNWGTGGTYILGDPVIGSDYHNVNPKIVALRFPEAFHWAMGRTAEDMFRRSEPFDVSLPAYGDFPYRGIFTLLLGGGATTGIISSVGDDTSFVRDKLRDYMRSPIPFAPDAATVGQCKVLRRPRRR</sequence>
<organism evidence="1 2">
    <name type="scientific">Cupriavidus pauculus</name>
    <dbReference type="NCBI Taxonomy" id="82633"/>
    <lineage>
        <taxon>Bacteria</taxon>
        <taxon>Pseudomonadati</taxon>
        <taxon>Pseudomonadota</taxon>
        <taxon>Betaproteobacteria</taxon>
        <taxon>Burkholderiales</taxon>
        <taxon>Burkholderiaceae</taxon>
        <taxon>Cupriavidus</taxon>
    </lineage>
</organism>
<protein>
    <recommendedName>
        <fullName evidence="3">Hydroxymethyltransferase</fullName>
    </recommendedName>
</protein>
<dbReference type="RefSeq" id="WP_124684007.1">
    <property type="nucleotide sequence ID" value="NZ_CP033969.1"/>
</dbReference>
<dbReference type="OrthoDB" id="1153097at2"/>
<reference evidence="2" key="1">
    <citation type="submission" date="2018-11" db="EMBL/GenBank/DDBJ databases">
        <title>FDA dAtabase for Regulatory Grade micrObial Sequences (FDA-ARGOS): Supporting development and validation of Infectious Disease Dx tests.</title>
        <authorList>
            <person name="Goldberg B."/>
            <person name="Campos J."/>
            <person name="Tallon L."/>
            <person name="Sadzewicz L."/>
            <person name="Zhao X."/>
            <person name="Vavikolanu K."/>
            <person name="Mehta A."/>
            <person name="Aluvathingal J."/>
            <person name="Nadendla S."/>
            <person name="Geyer C."/>
            <person name="Nandy P."/>
            <person name="Yan Y."/>
            <person name="Sichtig H."/>
        </authorList>
    </citation>
    <scope>NUCLEOTIDE SEQUENCE [LARGE SCALE GENOMIC DNA]</scope>
    <source>
        <strain evidence="2">FDAARGOS_614</strain>
    </source>
</reference>
<dbReference type="AlphaFoldDB" id="A0A3G8H1J6"/>
<evidence type="ECO:0000313" key="1">
    <source>
        <dbReference type="EMBL" id="AZG14169.1"/>
    </source>
</evidence>